<feature type="transmembrane region" description="Helical" evidence="2">
    <location>
        <begin position="187"/>
        <end position="211"/>
    </location>
</feature>
<organism evidence="3 4">
    <name type="scientific">Asparagus officinalis</name>
    <name type="common">Garden asparagus</name>
    <dbReference type="NCBI Taxonomy" id="4686"/>
    <lineage>
        <taxon>Eukaryota</taxon>
        <taxon>Viridiplantae</taxon>
        <taxon>Streptophyta</taxon>
        <taxon>Embryophyta</taxon>
        <taxon>Tracheophyta</taxon>
        <taxon>Spermatophyta</taxon>
        <taxon>Magnoliopsida</taxon>
        <taxon>Liliopsida</taxon>
        <taxon>Asparagales</taxon>
        <taxon>Asparagaceae</taxon>
        <taxon>Asparagoideae</taxon>
        <taxon>Asparagus</taxon>
    </lineage>
</organism>
<keyword evidence="2" id="KW-1133">Transmembrane helix</keyword>
<dbReference type="Proteomes" id="UP000243459">
    <property type="component" value="Chromosome 7"/>
</dbReference>
<dbReference type="Pfam" id="PF11204">
    <property type="entry name" value="DUF2985"/>
    <property type="match status" value="1"/>
</dbReference>
<evidence type="ECO:0000313" key="4">
    <source>
        <dbReference type="Proteomes" id="UP000243459"/>
    </source>
</evidence>
<sequence length="346" mass="40350">MDSTENGEHANGEIEEEFSFHNQRALSTRSKGEIQEPEMNGSSTGKKLRDFIPIYIPAVEKGLIVKKNRKQRFFDFLKARPTNDWFLRFGFRGSQRRTSTAEESTADRPRGRRRRFRVPFVRKINWKALVQYFKQWIKSPSNVLLLIWVILCAIGIVWVGLFMIGALNEVMPDKDQRDRWEEVINQVVNALFTLMVIYQHPLLFHHLVLVIRWRPDDQVAARQTYSKNGVQRPNERAHIAFVLFLLHLTCVAQYVYCALFWGWSRHNRPDWPQYVCIGVGVISPIWAAWYTYYGPLAKDTGETRTDEESQSRRNGDIQLADNEVSAYHRRVIVAAPEWASAALLHC</sequence>
<accession>A0A5P1E9Z8</accession>
<name>A0A5P1E9Z8_ASPOF</name>
<dbReference type="EMBL" id="CM007387">
    <property type="protein sequence ID" value="ONK62654.1"/>
    <property type="molecule type" value="Genomic_DNA"/>
</dbReference>
<proteinExistence type="predicted"/>
<dbReference type="AlphaFoldDB" id="A0A5P1E9Z8"/>
<dbReference type="OrthoDB" id="6407410at2759"/>
<evidence type="ECO:0000313" key="3">
    <source>
        <dbReference type="EMBL" id="ONK62654.1"/>
    </source>
</evidence>
<feature type="transmembrane region" description="Helical" evidence="2">
    <location>
        <begin position="237"/>
        <end position="256"/>
    </location>
</feature>
<feature type="compositionally biased region" description="Basic and acidic residues" evidence="1">
    <location>
        <begin position="1"/>
        <end position="12"/>
    </location>
</feature>
<dbReference type="PANTHER" id="PTHR31045:SF19">
    <property type="entry name" value="OS03G0299800 PROTEIN"/>
    <property type="match status" value="1"/>
</dbReference>
<dbReference type="GO" id="GO:0009975">
    <property type="term" value="F:cyclase activity"/>
    <property type="evidence" value="ECO:0007669"/>
    <property type="project" value="TreeGrafter"/>
</dbReference>
<evidence type="ECO:0000256" key="2">
    <source>
        <dbReference type="SAM" id="Phobius"/>
    </source>
</evidence>
<dbReference type="Gramene" id="ONK62654">
    <property type="protein sequence ID" value="ONK62654"/>
    <property type="gene ID" value="A4U43_C07F6450"/>
</dbReference>
<feature type="transmembrane region" description="Helical" evidence="2">
    <location>
        <begin position="143"/>
        <end position="167"/>
    </location>
</feature>
<keyword evidence="2" id="KW-0472">Membrane</keyword>
<keyword evidence="2" id="KW-0812">Transmembrane</keyword>
<dbReference type="GO" id="GO:0051762">
    <property type="term" value="P:sesquiterpene biosynthetic process"/>
    <property type="evidence" value="ECO:0007669"/>
    <property type="project" value="TreeGrafter"/>
</dbReference>
<feature type="compositionally biased region" description="Polar residues" evidence="1">
    <location>
        <begin position="20"/>
        <end position="29"/>
    </location>
</feature>
<evidence type="ECO:0000256" key="1">
    <source>
        <dbReference type="SAM" id="MobiDB-lite"/>
    </source>
</evidence>
<dbReference type="PANTHER" id="PTHR31045">
    <property type="entry name" value="PLAC8 FAMILY PROTEIN-RELATED"/>
    <property type="match status" value="1"/>
</dbReference>
<dbReference type="InterPro" id="IPR021369">
    <property type="entry name" value="DUF2985"/>
</dbReference>
<reference evidence="4" key="1">
    <citation type="journal article" date="2017" name="Nat. Commun.">
        <title>The asparagus genome sheds light on the origin and evolution of a young Y chromosome.</title>
        <authorList>
            <person name="Harkess A."/>
            <person name="Zhou J."/>
            <person name="Xu C."/>
            <person name="Bowers J.E."/>
            <person name="Van der Hulst R."/>
            <person name="Ayyampalayam S."/>
            <person name="Mercati F."/>
            <person name="Riccardi P."/>
            <person name="McKain M.R."/>
            <person name="Kakrana A."/>
            <person name="Tang H."/>
            <person name="Ray J."/>
            <person name="Groenendijk J."/>
            <person name="Arikit S."/>
            <person name="Mathioni S.M."/>
            <person name="Nakano M."/>
            <person name="Shan H."/>
            <person name="Telgmann-Rauber A."/>
            <person name="Kanno A."/>
            <person name="Yue Z."/>
            <person name="Chen H."/>
            <person name="Li W."/>
            <person name="Chen Y."/>
            <person name="Xu X."/>
            <person name="Zhang Y."/>
            <person name="Luo S."/>
            <person name="Chen H."/>
            <person name="Gao J."/>
            <person name="Mao Z."/>
            <person name="Pires J.C."/>
            <person name="Luo M."/>
            <person name="Kudrna D."/>
            <person name="Wing R.A."/>
            <person name="Meyers B.C."/>
            <person name="Yi K."/>
            <person name="Kong H."/>
            <person name="Lavrijsen P."/>
            <person name="Sunseri F."/>
            <person name="Falavigna A."/>
            <person name="Ye Y."/>
            <person name="Leebens-Mack J.H."/>
            <person name="Chen G."/>
        </authorList>
    </citation>
    <scope>NUCLEOTIDE SEQUENCE [LARGE SCALE GENOMIC DNA]</scope>
    <source>
        <strain evidence="4">cv. DH0086</strain>
    </source>
</reference>
<feature type="region of interest" description="Disordered" evidence="1">
    <location>
        <begin position="1"/>
        <end position="44"/>
    </location>
</feature>
<gene>
    <name evidence="3" type="ORF">A4U43_C07F6450</name>
</gene>
<feature type="transmembrane region" description="Helical" evidence="2">
    <location>
        <begin position="271"/>
        <end position="292"/>
    </location>
</feature>
<protein>
    <submittedName>
        <fullName evidence="3">Uncharacterized protein</fullName>
    </submittedName>
</protein>
<keyword evidence="4" id="KW-1185">Reference proteome</keyword>